<dbReference type="RefSeq" id="WP_013329181.1">
    <property type="nucleotide sequence ID" value="NC_014507.1"/>
</dbReference>
<dbReference type="OrthoDB" id="60296at2157"/>
<gene>
    <name evidence="1" type="ordered locus">Mpet_1243</name>
</gene>
<dbReference type="HOGENOM" id="CLU_094842_1_0_2"/>
<evidence type="ECO:0000313" key="1">
    <source>
        <dbReference type="EMBL" id="ADN36003.1"/>
    </source>
</evidence>
<name>E1RDQ0_METP4</name>
<organism evidence="1 2">
    <name type="scientific">Methanolacinia petrolearia (strain DSM 11571 / OCM 486 / SEBR 4847)</name>
    <name type="common">Methanoplanus petrolearius</name>
    <dbReference type="NCBI Taxonomy" id="679926"/>
    <lineage>
        <taxon>Archaea</taxon>
        <taxon>Methanobacteriati</taxon>
        <taxon>Methanobacteriota</taxon>
        <taxon>Stenosarchaea group</taxon>
        <taxon>Methanomicrobia</taxon>
        <taxon>Methanomicrobiales</taxon>
        <taxon>Methanomicrobiaceae</taxon>
        <taxon>Methanolacinia</taxon>
    </lineage>
</organism>
<reference evidence="1 2" key="1">
    <citation type="journal article" date="2010" name="Stand. Genomic Sci.">
        <title>Complete genome sequence of Methanoplanus petrolearius type strain (SEBR 4847).</title>
        <authorList>
            <person name="Brambilla E."/>
            <person name="Djao O.D."/>
            <person name="Daligault H."/>
            <person name="Lapidus A."/>
            <person name="Lucas S."/>
            <person name="Hammon N."/>
            <person name="Nolan M."/>
            <person name="Tice H."/>
            <person name="Cheng J.F."/>
            <person name="Han C."/>
            <person name="Tapia R."/>
            <person name="Goodwin L."/>
            <person name="Pitluck S."/>
            <person name="Liolios K."/>
            <person name="Ivanova N."/>
            <person name="Mavromatis K."/>
            <person name="Mikhailova N."/>
            <person name="Pati A."/>
            <person name="Chen A."/>
            <person name="Palaniappan K."/>
            <person name="Land M."/>
            <person name="Hauser L."/>
            <person name="Chang Y.J."/>
            <person name="Jeffries C.D."/>
            <person name="Rohde M."/>
            <person name="Spring S."/>
            <person name="Sikorski J."/>
            <person name="Goker M."/>
            <person name="Woyke T."/>
            <person name="Bristow J."/>
            <person name="Eisen J.A."/>
            <person name="Markowitz V."/>
            <person name="Hugenholtz P."/>
            <person name="Kyrpides N.C."/>
            <person name="Klenk H.P."/>
        </authorList>
    </citation>
    <scope>NUCLEOTIDE SEQUENCE [LARGE SCALE GENOMIC DNA]</scope>
    <source>
        <strain evidence="2">DSM 11571 / OCM 486 / SEBR 4847</strain>
    </source>
</reference>
<dbReference type="EMBL" id="CP002117">
    <property type="protein sequence ID" value="ADN36003.1"/>
    <property type="molecule type" value="Genomic_DNA"/>
</dbReference>
<dbReference type="GeneID" id="9743709"/>
<dbReference type="eggNOG" id="arCOG04396">
    <property type="taxonomic scope" value="Archaea"/>
</dbReference>
<accession>E1RDQ0</accession>
<proteinExistence type="predicted"/>
<evidence type="ECO:0000313" key="2">
    <source>
        <dbReference type="Proteomes" id="UP000006565"/>
    </source>
</evidence>
<keyword evidence="2" id="KW-1185">Reference proteome</keyword>
<sequence length="162" mass="18033">MKLEIRDTPGQLVAALKPISDLGGNIKSVIHERDPFNDTGFLDVRILLEMPEGKIRTLTDSLKSQGVNILRINEERFLIRKSVILIGHLLHTDLSDTVDKIDSTGFAEVGELAMIMPSINEPTSAKMTIISENLGNLEEAMNILKDIAEDKKILVIEPLEEF</sequence>
<dbReference type="AlphaFoldDB" id="E1RDQ0"/>
<dbReference type="Proteomes" id="UP000006565">
    <property type="component" value="Chromosome"/>
</dbReference>
<dbReference type="KEGG" id="mpi:Mpet_1243"/>
<protein>
    <submittedName>
        <fullName evidence="1">Amino acid-binding ACT domain-containing protein</fullName>
    </submittedName>
</protein>
<dbReference type="STRING" id="679926.Mpet_1243"/>